<dbReference type="PANTHER" id="PTHR36978">
    <property type="entry name" value="P-LOOP CONTAINING NUCLEOTIDE TRIPHOSPHATE HYDROLASE"/>
    <property type="match status" value="1"/>
</dbReference>
<comment type="caution">
    <text evidence="2">The sequence shown here is derived from an EMBL/GenBank/DDBJ whole genome shotgun (WGS) entry which is preliminary data.</text>
</comment>
<dbReference type="SUPFAM" id="SSF52540">
    <property type="entry name" value="P-loop containing nucleoside triphosphate hydrolases"/>
    <property type="match status" value="1"/>
</dbReference>
<dbReference type="Pfam" id="PF17784">
    <property type="entry name" value="Sulfotransfer_4"/>
    <property type="match status" value="1"/>
</dbReference>
<dbReference type="PANTHER" id="PTHR36978:SF4">
    <property type="entry name" value="P-LOOP CONTAINING NUCLEOSIDE TRIPHOSPHATE HYDROLASE PROTEIN"/>
    <property type="match status" value="1"/>
</dbReference>
<evidence type="ECO:0000313" key="3">
    <source>
        <dbReference type="Proteomes" id="UP001305779"/>
    </source>
</evidence>
<name>A0ABR0F1L6_ZASCE</name>
<proteinExistence type="predicted"/>
<organism evidence="2 3">
    <name type="scientific">Zasmidium cellare</name>
    <name type="common">Wine cellar mold</name>
    <name type="synonym">Racodium cellare</name>
    <dbReference type="NCBI Taxonomy" id="395010"/>
    <lineage>
        <taxon>Eukaryota</taxon>
        <taxon>Fungi</taxon>
        <taxon>Dikarya</taxon>
        <taxon>Ascomycota</taxon>
        <taxon>Pezizomycotina</taxon>
        <taxon>Dothideomycetes</taxon>
        <taxon>Dothideomycetidae</taxon>
        <taxon>Mycosphaerellales</taxon>
        <taxon>Mycosphaerellaceae</taxon>
        <taxon>Zasmidium</taxon>
    </lineage>
</organism>
<keyword evidence="1" id="KW-0472">Membrane</keyword>
<dbReference type="Gene3D" id="3.40.50.300">
    <property type="entry name" value="P-loop containing nucleotide triphosphate hydrolases"/>
    <property type="match status" value="1"/>
</dbReference>
<feature type="transmembrane region" description="Helical" evidence="1">
    <location>
        <begin position="252"/>
        <end position="277"/>
    </location>
</feature>
<evidence type="ECO:0000313" key="2">
    <source>
        <dbReference type="EMBL" id="KAK4507829.1"/>
    </source>
</evidence>
<sequence>MSSTKNIFHRTFGIDVAAHGDLTGTYLDPKVNLEVIALGLSRTGTTSLQLALTKLGFGPSHQGVDVFRSPPRREAFIQLNKKLLTRTWQAGDPALSARLRDLMKGYRSSTDNPICFLPDEVYAAYPKAKYILTTRPDGKNGWWKSIMEAAGWHTRRDFGRYVFRFLIWPVGFLRRTDDNVQDVHELCRQKRGGFNADLYDKHNAHVQKLIPKDQLLVFDVREGWEPLCKFLEVPVPNEEFPRLNETGAMQKIYFGMMMYGAFYWAMYAGGAAAAVYLSQNPHLISGLLSRSQDFVQDVLRSFGLR</sequence>
<keyword evidence="1" id="KW-0812">Transmembrane</keyword>
<protein>
    <recommendedName>
        <fullName evidence="4">P-loop containing nucleoside triphosphate hydrolase protein</fullName>
    </recommendedName>
</protein>
<dbReference type="Proteomes" id="UP001305779">
    <property type="component" value="Unassembled WGS sequence"/>
</dbReference>
<gene>
    <name evidence="2" type="ORF">PRZ48_001564</name>
</gene>
<accession>A0ABR0F1L6</accession>
<evidence type="ECO:0000256" key="1">
    <source>
        <dbReference type="SAM" id="Phobius"/>
    </source>
</evidence>
<dbReference type="EMBL" id="JAXOVC010000001">
    <property type="protein sequence ID" value="KAK4507829.1"/>
    <property type="molecule type" value="Genomic_DNA"/>
</dbReference>
<dbReference type="InterPro" id="IPR040632">
    <property type="entry name" value="Sulfotransfer_4"/>
</dbReference>
<evidence type="ECO:0008006" key="4">
    <source>
        <dbReference type="Google" id="ProtNLM"/>
    </source>
</evidence>
<dbReference type="InterPro" id="IPR027417">
    <property type="entry name" value="P-loop_NTPase"/>
</dbReference>
<keyword evidence="1" id="KW-1133">Transmembrane helix</keyword>
<reference evidence="2 3" key="1">
    <citation type="journal article" date="2023" name="G3 (Bethesda)">
        <title>A chromosome-level genome assembly of Zasmidium syzygii isolated from banana leaves.</title>
        <authorList>
            <person name="van Westerhoven A.C."/>
            <person name="Mehrabi R."/>
            <person name="Talebi R."/>
            <person name="Steentjes M.B.F."/>
            <person name="Corcolon B."/>
            <person name="Chong P.A."/>
            <person name="Kema G.H.J."/>
            <person name="Seidl M.F."/>
        </authorList>
    </citation>
    <scope>NUCLEOTIDE SEQUENCE [LARGE SCALE GENOMIC DNA]</scope>
    <source>
        <strain evidence="2 3">P124</strain>
    </source>
</reference>
<keyword evidence="3" id="KW-1185">Reference proteome</keyword>